<evidence type="ECO:0000313" key="2">
    <source>
        <dbReference type="EMBL" id="KAK0626075.1"/>
    </source>
</evidence>
<dbReference type="EMBL" id="JAULSU010000002">
    <property type="protein sequence ID" value="KAK0626075.1"/>
    <property type="molecule type" value="Genomic_DNA"/>
</dbReference>
<accession>A0AA40C5T7</accession>
<dbReference type="Proteomes" id="UP001175000">
    <property type="component" value="Unassembled WGS sequence"/>
</dbReference>
<keyword evidence="3" id="KW-1185">Reference proteome</keyword>
<comment type="caution">
    <text evidence="2">The sequence shown here is derived from an EMBL/GenBank/DDBJ whole genome shotgun (WGS) entry which is preliminary data.</text>
</comment>
<gene>
    <name evidence="2" type="ORF">B0T14DRAFT_93052</name>
</gene>
<name>A0AA40C5T7_9PEZI</name>
<reference evidence="2" key="1">
    <citation type="submission" date="2023-06" db="EMBL/GenBank/DDBJ databases">
        <title>Genome-scale phylogeny and comparative genomics of the fungal order Sordariales.</title>
        <authorList>
            <consortium name="Lawrence Berkeley National Laboratory"/>
            <person name="Hensen N."/>
            <person name="Bonometti L."/>
            <person name="Westerberg I."/>
            <person name="Brannstrom I.O."/>
            <person name="Guillou S."/>
            <person name="Cros-Aarteil S."/>
            <person name="Calhoun S."/>
            <person name="Haridas S."/>
            <person name="Kuo A."/>
            <person name="Mondo S."/>
            <person name="Pangilinan J."/>
            <person name="Riley R."/>
            <person name="Labutti K."/>
            <person name="Andreopoulos B."/>
            <person name="Lipzen A."/>
            <person name="Chen C."/>
            <person name="Yanf M."/>
            <person name="Daum C."/>
            <person name="Ng V."/>
            <person name="Clum A."/>
            <person name="Steindorff A."/>
            <person name="Ohm R."/>
            <person name="Martin F."/>
            <person name="Silar P."/>
            <person name="Natvig D."/>
            <person name="Lalanne C."/>
            <person name="Gautier V."/>
            <person name="Ament-Velasquez S.L."/>
            <person name="Kruys A."/>
            <person name="Hutchinson M.I."/>
            <person name="Powell A.J."/>
            <person name="Barry K."/>
            <person name="Miller A.N."/>
            <person name="Grigoriev I.V."/>
            <person name="Debuchy R."/>
            <person name="Gladieux P."/>
            <person name="Thoren M.H."/>
            <person name="Johannesson H."/>
        </authorList>
    </citation>
    <scope>NUCLEOTIDE SEQUENCE</scope>
    <source>
        <strain evidence="2">CBS 606.72</strain>
    </source>
</reference>
<feature type="region of interest" description="Disordered" evidence="1">
    <location>
        <begin position="17"/>
        <end position="37"/>
    </location>
</feature>
<proteinExistence type="predicted"/>
<organism evidence="2 3">
    <name type="scientific">Immersiella caudata</name>
    <dbReference type="NCBI Taxonomy" id="314043"/>
    <lineage>
        <taxon>Eukaryota</taxon>
        <taxon>Fungi</taxon>
        <taxon>Dikarya</taxon>
        <taxon>Ascomycota</taxon>
        <taxon>Pezizomycotina</taxon>
        <taxon>Sordariomycetes</taxon>
        <taxon>Sordariomycetidae</taxon>
        <taxon>Sordariales</taxon>
        <taxon>Lasiosphaeriaceae</taxon>
        <taxon>Immersiella</taxon>
    </lineage>
</organism>
<evidence type="ECO:0000313" key="3">
    <source>
        <dbReference type="Proteomes" id="UP001175000"/>
    </source>
</evidence>
<protein>
    <submittedName>
        <fullName evidence="2">Uncharacterized protein</fullName>
    </submittedName>
</protein>
<evidence type="ECO:0000256" key="1">
    <source>
        <dbReference type="SAM" id="MobiDB-lite"/>
    </source>
</evidence>
<dbReference type="AlphaFoldDB" id="A0AA40C5T7"/>
<sequence>MTLFLISIADARTPYETPHPAVRSMHSAKGSRHSISRQSIDLQRQISSNIETMERMPRDGVRKERAAFSEVALEVARGRGDSDQHRTAWSGRVVSQPISGRRRAMMDFQPCAGQPAGGTLSLVGSTPPSDMHTGEGWTANPGPAGHVLSSGRPAPHAPPQQRPGRAKRAQLRVPGPFSCRCGSKSRPSRAVASTGRLGTPPLDLGALGVLCCHPQQQ</sequence>
<feature type="region of interest" description="Disordered" evidence="1">
    <location>
        <begin position="115"/>
        <end position="199"/>
    </location>
</feature>